<accession>A0A1X7IHF4</accession>
<gene>
    <name evidence="1" type="ORF">SAMN06295960_0468</name>
</gene>
<dbReference type="Proteomes" id="UP000193834">
    <property type="component" value="Unassembled WGS sequence"/>
</dbReference>
<dbReference type="OrthoDB" id="2974439at2"/>
<reference evidence="1 2" key="1">
    <citation type="submission" date="2017-04" db="EMBL/GenBank/DDBJ databases">
        <authorList>
            <person name="Afonso C.L."/>
            <person name="Miller P.J."/>
            <person name="Scott M.A."/>
            <person name="Spackman E."/>
            <person name="Goraichik I."/>
            <person name="Dimitrov K.M."/>
            <person name="Suarez D.L."/>
            <person name="Swayne D.E."/>
        </authorList>
    </citation>
    <scope>NUCLEOTIDE SEQUENCE [LARGE SCALE GENOMIC DNA]</scope>
    <source>
        <strain evidence="1 2">11</strain>
    </source>
</reference>
<name>A0A1X7IHF4_9BACL</name>
<proteinExistence type="predicted"/>
<keyword evidence="2" id="KW-1185">Reference proteome</keyword>
<dbReference type="RefSeq" id="WP_085492730.1">
    <property type="nucleotide sequence ID" value="NZ_FXAZ01000001.1"/>
</dbReference>
<evidence type="ECO:0008006" key="3">
    <source>
        <dbReference type="Google" id="ProtNLM"/>
    </source>
</evidence>
<dbReference type="EMBL" id="FXAZ01000001">
    <property type="protein sequence ID" value="SMG14285.1"/>
    <property type="molecule type" value="Genomic_DNA"/>
</dbReference>
<organism evidence="1 2">
    <name type="scientific">Paenibacillus aquistagni</name>
    <dbReference type="NCBI Taxonomy" id="1852522"/>
    <lineage>
        <taxon>Bacteria</taxon>
        <taxon>Bacillati</taxon>
        <taxon>Bacillota</taxon>
        <taxon>Bacilli</taxon>
        <taxon>Bacillales</taxon>
        <taxon>Paenibacillaceae</taxon>
        <taxon>Paenibacillus</taxon>
    </lineage>
</organism>
<evidence type="ECO:0000313" key="2">
    <source>
        <dbReference type="Proteomes" id="UP000193834"/>
    </source>
</evidence>
<sequence>MNKRCSCGHDMDITLRTVVHARTIEIHHVPVYTCAECDYSELLPELKQEVIQLMKKMMQEERTGKMSAYFDDVNEVASVLKECVDAGGWHLDELFQQIGEERVNHLLDLYLMAKTWNDKEWMCDIQRRLKQISGFRTETYRVKIS</sequence>
<dbReference type="AlphaFoldDB" id="A0A1X7IHF4"/>
<evidence type="ECO:0000313" key="1">
    <source>
        <dbReference type="EMBL" id="SMG14285.1"/>
    </source>
</evidence>
<dbReference type="STRING" id="1852522.SAMN06295960_0468"/>
<protein>
    <recommendedName>
        <fullName evidence="3">YgiT-type zinc finger domain-containing protein</fullName>
    </recommendedName>
</protein>